<evidence type="ECO:0000313" key="2">
    <source>
        <dbReference type="Proteomes" id="UP000180098"/>
    </source>
</evidence>
<reference evidence="1 2" key="1">
    <citation type="submission" date="2016-10" db="EMBL/GenBank/DDBJ databases">
        <title>Draft genome sequences of four alkaliphilic bacteria belonging to the Anaerobacillus genus.</title>
        <authorList>
            <person name="Bassil N.M."/>
            <person name="Lloyd J.R."/>
        </authorList>
    </citation>
    <scope>NUCLEOTIDE SEQUENCE [LARGE SCALE GENOMIC DNA]</scope>
    <source>
        <strain evidence="1 2">DSM 15340</strain>
    </source>
</reference>
<dbReference type="AlphaFoldDB" id="A0A1S2LKA2"/>
<protein>
    <submittedName>
        <fullName evidence="1">Uncharacterized protein</fullName>
    </submittedName>
</protein>
<evidence type="ECO:0000313" key="1">
    <source>
        <dbReference type="EMBL" id="OIJ12969.1"/>
    </source>
</evidence>
<organism evidence="1 2">
    <name type="scientific">Anaerobacillus arseniciselenatis</name>
    <dbReference type="NCBI Taxonomy" id="85682"/>
    <lineage>
        <taxon>Bacteria</taxon>
        <taxon>Bacillati</taxon>
        <taxon>Bacillota</taxon>
        <taxon>Bacilli</taxon>
        <taxon>Bacillales</taxon>
        <taxon>Bacillaceae</taxon>
        <taxon>Anaerobacillus</taxon>
    </lineage>
</organism>
<keyword evidence="2" id="KW-1185">Reference proteome</keyword>
<gene>
    <name evidence="1" type="ORF">BKP35_10440</name>
</gene>
<sequence>MVKGLLDSFNLFISLLIKVIKLFHKKNVKYNKSFIGAEYGTYELGEFHLFNVIWHVKYPRYDAFEKLNINTITLSNIVIDTTPRCPTCKTELKETKTKFTRKVKFQCVNCRFSTTANQNSEELVIDVERIVKNKYENRRMKDV</sequence>
<dbReference type="RefSeq" id="WP_071313276.1">
    <property type="nucleotide sequence ID" value="NZ_MLQQ01000018.1"/>
</dbReference>
<comment type="caution">
    <text evidence="1">The sequence shown here is derived from an EMBL/GenBank/DDBJ whole genome shotgun (WGS) entry which is preliminary data.</text>
</comment>
<dbReference type="EMBL" id="MLQQ01000018">
    <property type="protein sequence ID" value="OIJ12969.1"/>
    <property type="molecule type" value="Genomic_DNA"/>
</dbReference>
<dbReference type="Proteomes" id="UP000180098">
    <property type="component" value="Unassembled WGS sequence"/>
</dbReference>
<accession>A0A1S2LKA2</accession>
<name>A0A1S2LKA2_9BACI</name>
<proteinExistence type="predicted"/>